<feature type="transmembrane region" description="Helical" evidence="6">
    <location>
        <begin position="285"/>
        <end position="312"/>
    </location>
</feature>
<protein>
    <submittedName>
        <fullName evidence="7">APC family permease</fullName>
    </submittedName>
</protein>
<evidence type="ECO:0000313" key="8">
    <source>
        <dbReference type="Proteomes" id="UP000293568"/>
    </source>
</evidence>
<comment type="subcellular location">
    <subcellularLocation>
        <location evidence="1">Cell membrane</location>
        <topology evidence="1">Multi-pass membrane protein</topology>
    </subcellularLocation>
</comment>
<dbReference type="PANTHER" id="PTHR42770">
    <property type="entry name" value="AMINO ACID TRANSPORTER-RELATED"/>
    <property type="match status" value="1"/>
</dbReference>
<dbReference type="InterPro" id="IPR050367">
    <property type="entry name" value="APC_superfamily"/>
</dbReference>
<dbReference type="Gene3D" id="1.20.1740.10">
    <property type="entry name" value="Amino acid/polyamine transporter I"/>
    <property type="match status" value="1"/>
</dbReference>
<evidence type="ECO:0000256" key="3">
    <source>
        <dbReference type="ARBA" id="ARBA00022692"/>
    </source>
</evidence>
<feature type="transmembrane region" description="Helical" evidence="6">
    <location>
        <begin position="341"/>
        <end position="360"/>
    </location>
</feature>
<sequence length="479" mass="50533">MGYSDKETAPPASQLVPKRKLTLVDAIGSTLAQMAPAAAIYYGLPVIFIATGIGSPLTLLLSAVAIIIVGLSLTRFSAKHPSSGSMIKYIGMSFGGVTGTASSIVFIAGTVFLAASAFIELGGWTADSLALYGIHIHWAIPTVVLGVLIWGLTVIGIDRSTKIASIALIIEVLVLLGVTIYILLDPPNGLSAKPFVPSSVTDGLAGIGLGFPLAIYLFIGFENSAALAEETQNPKRNTKRAVLISIAIMTVFYLLVSYAVIAGFGNNNEELVASSNPFMVLADRYLGDFSFLAVIAGFTSIVGMTIACLNGFSRVAFNSAREGLIPSKISLVSKWQTPASALSLLSGLGIVFALLFGFAGDTWVTGFGYLGTIGTIPLLLIYALLNIAVMVYPNDDLNFFQRYVLPALGVISIALPIWAMIQPGQPKPVSFFPWIIFGIVVISLIYAWLKIKRDPSLPSRIGAAAAEPAGEYEANASSL</sequence>
<reference evidence="7 8" key="1">
    <citation type="submission" date="2019-01" db="EMBL/GenBank/DDBJ databases">
        <title>Genome sequencing of strain FW100M-2.</title>
        <authorList>
            <person name="Heo J."/>
            <person name="Kim S.-J."/>
            <person name="Kim J.-S."/>
            <person name="Hong S.-B."/>
            <person name="Kwon S.-W."/>
        </authorList>
    </citation>
    <scope>NUCLEOTIDE SEQUENCE [LARGE SCALE GENOMIC DNA]</scope>
    <source>
        <strain evidence="7 8">FW100M-2</strain>
    </source>
</reference>
<feature type="transmembrane region" description="Helical" evidence="6">
    <location>
        <begin position="403"/>
        <end position="419"/>
    </location>
</feature>
<feature type="transmembrane region" description="Helical" evidence="6">
    <location>
        <begin position="204"/>
        <end position="221"/>
    </location>
</feature>
<feature type="transmembrane region" description="Helical" evidence="6">
    <location>
        <begin position="138"/>
        <end position="157"/>
    </location>
</feature>
<dbReference type="GO" id="GO:0005886">
    <property type="term" value="C:plasma membrane"/>
    <property type="evidence" value="ECO:0007669"/>
    <property type="project" value="UniProtKB-SubCell"/>
</dbReference>
<feature type="transmembrane region" description="Helical" evidence="6">
    <location>
        <begin position="164"/>
        <end position="184"/>
    </location>
</feature>
<feature type="transmembrane region" description="Helical" evidence="6">
    <location>
        <begin position="94"/>
        <end position="118"/>
    </location>
</feature>
<gene>
    <name evidence="7" type="ORF">ET464_01470</name>
</gene>
<feature type="transmembrane region" description="Helical" evidence="6">
    <location>
        <begin position="21"/>
        <end position="41"/>
    </location>
</feature>
<dbReference type="OrthoDB" id="9762947at2"/>
<evidence type="ECO:0000313" key="7">
    <source>
        <dbReference type="EMBL" id="QAY65247.1"/>
    </source>
</evidence>
<proteinExistence type="predicted"/>
<keyword evidence="5 6" id="KW-0472">Membrane</keyword>
<evidence type="ECO:0000256" key="4">
    <source>
        <dbReference type="ARBA" id="ARBA00022989"/>
    </source>
</evidence>
<organism evidence="7 8">
    <name type="scientific">Paenibacillus protaetiae</name>
    <dbReference type="NCBI Taxonomy" id="2509456"/>
    <lineage>
        <taxon>Bacteria</taxon>
        <taxon>Bacillati</taxon>
        <taxon>Bacillota</taxon>
        <taxon>Bacilli</taxon>
        <taxon>Bacillales</taxon>
        <taxon>Paenibacillaceae</taxon>
        <taxon>Paenibacillus</taxon>
    </lineage>
</organism>
<evidence type="ECO:0000256" key="6">
    <source>
        <dbReference type="SAM" id="Phobius"/>
    </source>
</evidence>
<dbReference type="KEGG" id="pprt:ET464_01470"/>
<feature type="transmembrane region" description="Helical" evidence="6">
    <location>
        <begin position="431"/>
        <end position="449"/>
    </location>
</feature>
<evidence type="ECO:0000256" key="1">
    <source>
        <dbReference type="ARBA" id="ARBA00004651"/>
    </source>
</evidence>
<dbReference type="AlphaFoldDB" id="A0A4P6EXB5"/>
<evidence type="ECO:0000256" key="2">
    <source>
        <dbReference type="ARBA" id="ARBA00022475"/>
    </source>
</evidence>
<dbReference type="GO" id="GO:0022857">
    <property type="term" value="F:transmembrane transporter activity"/>
    <property type="evidence" value="ECO:0007669"/>
    <property type="project" value="InterPro"/>
</dbReference>
<dbReference type="Pfam" id="PF13520">
    <property type="entry name" value="AA_permease_2"/>
    <property type="match status" value="1"/>
</dbReference>
<dbReference type="PANTHER" id="PTHR42770:SF7">
    <property type="entry name" value="MEMBRANE PROTEIN"/>
    <property type="match status" value="1"/>
</dbReference>
<feature type="transmembrane region" description="Helical" evidence="6">
    <location>
        <begin position="366"/>
        <end position="391"/>
    </location>
</feature>
<feature type="transmembrane region" description="Helical" evidence="6">
    <location>
        <begin position="242"/>
        <end position="265"/>
    </location>
</feature>
<name>A0A4P6EXB5_9BACL</name>
<dbReference type="RefSeq" id="WP_129437627.1">
    <property type="nucleotide sequence ID" value="NZ_CP035492.1"/>
</dbReference>
<accession>A0A4P6EXB5</accession>
<keyword evidence="4 6" id="KW-1133">Transmembrane helix</keyword>
<feature type="transmembrane region" description="Helical" evidence="6">
    <location>
        <begin position="47"/>
        <end position="73"/>
    </location>
</feature>
<keyword evidence="3 6" id="KW-0812">Transmembrane</keyword>
<dbReference type="PIRSF" id="PIRSF006060">
    <property type="entry name" value="AA_transporter"/>
    <property type="match status" value="1"/>
</dbReference>
<keyword evidence="2" id="KW-1003">Cell membrane</keyword>
<dbReference type="EMBL" id="CP035492">
    <property type="protein sequence ID" value="QAY65247.1"/>
    <property type="molecule type" value="Genomic_DNA"/>
</dbReference>
<dbReference type="InterPro" id="IPR002293">
    <property type="entry name" value="AA/rel_permease1"/>
</dbReference>
<evidence type="ECO:0000256" key="5">
    <source>
        <dbReference type="ARBA" id="ARBA00023136"/>
    </source>
</evidence>
<dbReference type="Proteomes" id="UP000293568">
    <property type="component" value="Chromosome"/>
</dbReference>
<keyword evidence="8" id="KW-1185">Reference proteome</keyword>